<sequence length="193" mass="22515">MAPKKVIFVEPLTHFEITSDMAARLFRSRANAILAKNSPLTKFIQNLFDQNFISQDDRDQLLVWMEKTDLRLRISCSATELVQNELTTIGFQQIIDDELQDWHQMSEKELRDWGDHNLIVFRQRLCKHWPIEISNVRAINKMAAFTTRQHASNFFAPSMQIFFDALVICFLVARMQKAIELAEDVTAWAVELI</sequence>
<protein>
    <submittedName>
        <fullName evidence="1">Uncharacterized protein</fullName>
    </submittedName>
</protein>
<gene>
    <name evidence="1" type="ORF">A2478_00605</name>
</gene>
<comment type="caution">
    <text evidence="1">The sequence shown here is derived from an EMBL/GenBank/DDBJ whole genome shotgun (WGS) entry which is preliminary data.</text>
</comment>
<name>A0A1F5SW30_9BACT</name>
<evidence type="ECO:0000313" key="1">
    <source>
        <dbReference type="EMBL" id="OGF30934.1"/>
    </source>
</evidence>
<dbReference type="Proteomes" id="UP000179001">
    <property type="component" value="Unassembled WGS sequence"/>
</dbReference>
<organism evidence="1 2">
    <name type="scientific">Candidatus Falkowbacteria bacterium RIFOXYC2_FULL_36_12</name>
    <dbReference type="NCBI Taxonomy" id="1798002"/>
    <lineage>
        <taxon>Bacteria</taxon>
        <taxon>Candidatus Falkowiibacteriota</taxon>
    </lineage>
</organism>
<reference evidence="1 2" key="1">
    <citation type="journal article" date="2016" name="Nat. Commun.">
        <title>Thousands of microbial genomes shed light on interconnected biogeochemical processes in an aquifer system.</title>
        <authorList>
            <person name="Anantharaman K."/>
            <person name="Brown C.T."/>
            <person name="Hug L.A."/>
            <person name="Sharon I."/>
            <person name="Castelle C.J."/>
            <person name="Probst A.J."/>
            <person name="Thomas B.C."/>
            <person name="Singh A."/>
            <person name="Wilkins M.J."/>
            <person name="Karaoz U."/>
            <person name="Brodie E.L."/>
            <person name="Williams K.H."/>
            <person name="Hubbard S.S."/>
            <person name="Banfield J.F."/>
        </authorList>
    </citation>
    <scope>NUCLEOTIDE SEQUENCE [LARGE SCALE GENOMIC DNA]</scope>
</reference>
<proteinExistence type="predicted"/>
<dbReference type="AlphaFoldDB" id="A0A1F5SW30"/>
<accession>A0A1F5SW30</accession>
<dbReference type="STRING" id="1798002.A2478_00605"/>
<dbReference type="EMBL" id="MFGJ01000008">
    <property type="protein sequence ID" value="OGF30934.1"/>
    <property type="molecule type" value="Genomic_DNA"/>
</dbReference>
<evidence type="ECO:0000313" key="2">
    <source>
        <dbReference type="Proteomes" id="UP000179001"/>
    </source>
</evidence>